<dbReference type="Proteomes" id="UP000492821">
    <property type="component" value="Unassembled WGS sequence"/>
</dbReference>
<reference evidence="3" key="1">
    <citation type="journal article" date="2013" name="Genetics">
        <title>The draft genome and transcriptome of Panagrellus redivivus are shaped by the harsh demands of a free-living lifestyle.</title>
        <authorList>
            <person name="Srinivasan J."/>
            <person name="Dillman A.R."/>
            <person name="Macchietto M.G."/>
            <person name="Heikkinen L."/>
            <person name="Lakso M."/>
            <person name="Fracchia K.M."/>
            <person name="Antoshechkin I."/>
            <person name="Mortazavi A."/>
            <person name="Wong G."/>
            <person name="Sternberg P.W."/>
        </authorList>
    </citation>
    <scope>NUCLEOTIDE SEQUENCE [LARGE SCALE GENOMIC DNA]</scope>
    <source>
        <strain evidence="3">MT8872</strain>
    </source>
</reference>
<dbReference type="InterPro" id="IPR022229">
    <property type="entry name" value="TPPII_Ig-like-2"/>
</dbReference>
<evidence type="ECO:0000313" key="3">
    <source>
        <dbReference type="Proteomes" id="UP000492821"/>
    </source>
</evidence>
<organism evidence="3 4">
    <name type="scientific">Panagrellus redivivus</name>
    <name type="common">Microworm</name>
    <dbReference type="NCBI Taxonomy" id="6233"/>
    <lineage>
        <taxon>Eukaryota</taxon>
        <taxon>Metazoa</taxon>
        <taxon>Ecdysozoa</taxon>
        <taxon>Nematoda</taxon>
        <taxon>Chromadorea</taxon>
        <taxon>Rhabditida</taxon>
        <taxon>Tylenchina</taxon>
        <taxon>Panagrolaimomorpha</taxon>
        <taxon>Panagrolaimoidea</taxon>
        <taxon>Panagrolaimidae</taxon>
        <taxon>Panagrellus</taxon>
    </lineage>
</organism>
<sequence>MVTDTTDFRALTEILPKQVSGYLIRLITTTALRCTYNLNVPEKAKIGLSLGNLTEYKIANPFDCITFQVFTETKKLVTVSCLGRHSTFLETGNYIVQLQVREKNIDILNKLRDSFLVVTTMLAKPLTATLGALPLWYKDSEKLDGQVQPGQRLVYYFNSFSQDQLPKGLAAGGILYGRFTFEAALSGNDIWPAAKFITYHVDGFNRKPINKALSTVVVEQKEDGKTDDNLETTAMEEAIRDVEIKYLTTLNDQSEASELYKKLAKAYPNHLPLHRAQIDRLISKKKFDRAELNSAIDQVLSVSDPKKVLMHFGCNRGDESDHYQHSDKLDKKSAIIHALGARANVALDDHLAISTQDMPRAFRQRLQLFKDASKKDSGVDDASKPVTMKASDSAITLPVSDDVAKGNVAGAAATVALSESVVLNVPETERLTSGSDTVPVEPTMVSPIAGNDDPPPCRASPMVYEIKSQNRVTLEEADAAYREFFRWASPSDSLARLITAKHAVAHACYGTALRCLVKIVDEKPMSSTTLEIEKAIADLLDQLGWTHLASNQRNATLLKHFPAFRPF</sequence>
<feature type="domain" description="Tripeptidyl peptidase II C-terminal" evidence="2">
    <location>
        <begin position="236"/>
        <end position="285"/>
    </location>
</feature>
<dbReference type="WBParaSite" id="Pan_g23292.t1">
    <property type="protein sequence ID" value="Pan_g23292.t1"/>
    <property type="gene ID" value="Pan_g23292"/>
</dbReference>
<dbReference type="InterPro" id="IPR046939">
    <property type="entry name" value="TPPII_C_sf"/>
</dbReference>
<name>A0A7E4VP19_PANRE</name>
<accession>A0A7E4VP19</accession>
<dbReference type="Pfam" id="PF12580">
    <property type="entry name" value="TPPII"/>
    <property type="match status" value="1"/>
</dbReference>
<dbReference type="Pfam" id="PF12583">
    <property type="entry name" value="TPPII_C"/>
    <property type="match status" value="1"/>
</dbReference>
<evidence type="ECO:0000313" key="4">
    <source>
        <dbReference type="WBParaSite" id="Pan_g23292.t1"/>
    </source>
</evidence>
<protein>
    <submittedName>
        <fullName evidence="4">TPPII domain-containing protein</fullName>
    </submittedName>
</protein>
<dbReference type="AlphaFoldDB" id="A0A7E4VP19"/>
<reference evidence="4" key="2">
    <citation type="submission" date="2020-10" db="UniProtKB">
        <authorList>
            <consortium name="WormBaseParasite"/>
        </authorList>
    </citation>
    <scope>IDENTIFICATION</scope>
</reference>
<evidence type="ECO:0000259" key="2">
    <source>
        <dbReference type="Pfam" id="PF12583"/>
    </source>
</evidence>
<proteinExistence type="predicted"/>
<keyword evidence="3" id="KW-1185">Reference proteome</keyword>
<evidence type="ECO:0000259" key="1">
    <source>
        <dbReference type="Pfam" id="PF12580"/>
    </source>
</evidence>
<feature type="domain" description="Tripeptidyl peptidase II second Ig-like" evidence="1">
    <location>
        <begin position="31"/>
        <end position="169"/>
    </location>
</feature>
<dbReference type="Gene3D" id="1.25.40.710">
    <property type="match status" value="1"/>
</dbReference>
<dbReference type="InterPro" id="IPR022232">
    <property type="entry name" value="TPPII_C_art"/>
</dbReference>